<dbReference type="InterPro" id="IPR025326">
    <property type="entry name" value="DUF4232"/>
</dbReference>
<feature type="region of interest" description="Disordered" evidence="1">
    <location>
        <begin position="1"/>
        <end position="58"/>
    </location>
</feature>
<protein>
    <recommendedName>
        <fullName evidence="2">DUF4232 domain-containing protein</fullName>
    </recommendedName>
</protein>
<reference evidence="4" key="1">
    <citation type="journal article" date="2019" name="Int. J. Syst. Evol. Microbiol.">
        <title>The Global Catalogue of Microorganisms (GCM) 10K type strain sequencing project: providing services to taxonomists for standard genome sequencing and annotation.</title>
        <authorList>
            <consortium name="The Broad Institute Genomics Platform"/>
            <consortium name="The Broad Institute Genome Sequencing Center for Infectious Disease"/>
            <person name="Wu L."/>
            <person name="Ma J."/>
        </authorList>
    </citation>
    <scope>NUCLEOTIDE SEQUENCE [LARGE SCALE GENOMIC DNA]</scope>
    <source>
        <strain evidence="4">JCM 5062</strain>
    </source>
</reference>
<name>A0ABP5YN64_9ACTN</name>
<comment type="caution">
    <text evidence="3">The sequence shown here is derived from an EMBL/GenBank/DDBJ whole genome shotgun (WGS) entry which is preliminary data.</text>
</comment>
<sequence>MALSALAVGCDDETGDAPLPERITAAPAAPSPPGAPPRPSDRASSPAGEAAGCPASGVRVVPGMTDAATGLRAMGLTLLNCGAEPFEVSGYPALDVLGERREKLDVTVRDGSHVDTTAKPSTFVLAPGEQAVASVVWRNTVTRTDVVATNGAYLRVTPAPGVAAQTVTPDGPVDLGNTGVVEVTPWKPHDLGRG</sequence>
<dbReference type="RefSeq" id="WP_344357094.1">
    <property type="nucleotide sequence ID" value="NZ_BAAASR010000005.1"/>
</dbReference>
<evidence type="ECO:0000313" key="3">
    <source>
        <dbReference type="EMBL" id="GAA2482226.1"/>
    </source>
</evidence>
<evidence type="ECO:0000259" key="2">
    <source>
        <dbReference type="Pfam" id="PF14016"/>
    </source>
</evidence>
<accession>A0ABP5YN64</accession>
<organism evidence="3 4">
    <name type="scientific">Streptomyces gobitricini</name>
    <dbReference type="NCBI Taxonomy" id="68211"/>
    <lineage>
        <taxon>Bacteria</taxon>
        <taxon>Bacillati</taxon>
        <taxon>Actinomycetota</taxon>
        <taxon>Actinomycetes</taxon>
        <taxon>Kitasatosporales</taxon>
        <taxon>Streptomycetaceae</taxon>
        <taxon>Streptomyces</taxon>
    </lineage>
</organism>
<evidence type="ECO:0000313" key="4">
    <source>
        <dbReference type="Proteomes" id="UP001499942"/>
    </source>
</evidence>
<dbReference type="EMBL" id="BAAASR010000005">
    <property type="protein sequence ID" value="GAA2482226.1"/>
    <property type="molecule type" value="Genomic_DNA"/>
</dbReference>
<gene>
    <name evidence="3" type="ORF">GCM10010393_11130</name>
</gene>
<dbReference type="Proteomes" id="UP001499942">
    <property type="component" value="Unassembled WGS sequence"/>
</dbReference>
<evidence type="ECO:0000256" key="1">
    <source>
        <dbReference type="SAM" id="MobiDB-lite"/>
    </source>
</evidence>
<feature type="compositionally biased region" description="Pro residues" evidence="1">
    <location>
        <begin position="29"/>
        <end position="38"/>
    </location>
</feature>
<feature type="domain" description="DUF4232" evidence="2">
    <location>
        <begin position="53"/>
        <end position="186"/>
    </location>
</feature>
<proteinExistence type="predicted"/>
<keyword evidence="4" id="KW-1185">Reference proteome</keyword>
<dbReference type="Pfam" id="PF14016">
    <property type="entry name" value="DUF4232"/>
    <property type="match status" value="1"/>
</dbReference>